<dbReference type="AlphaFoldDB" id="V6LQ07"/>
<protein>
    <submittedName>
        <fullName evidence="1">Uncharacterized protein</fullName>
    </submittedName>
</protein>
<proteinExistence type="predicted"/>
<dbReference type="EMBL" id="KI546065">
    <property type="protein sequence ID" value="EST46752.1"/>
    <property type="molecule type" value="Genomic_DNA"/>
</dbReference>
<organism evidence="1">
    <name type="scientific">Spironucleus salmonicida</name>
    <dbReference type="NCBI Taxonomy" id="348837"/>
    <lineage>
        <taxon>Eukaryota</taxon>
        <taxon>Metamonada</taxon>
        <taxon>Diplomonadida</taxon>
        <taxon>Hexamitidae</taxon>
        <taxon>Hexamitinae</taxon>
        <taxon>Spironucleus</taxon>
    </lineage>
</organism>
<reference evidence="1" key="1">
    <citation type="journal article" date="2014" name="PLoS Genet.">
        <title>The Genome of Spironucleus salmonicida Highlights a Fish Pathogen Adapted to Fluctuating Environments.</title>
        <authorList>
            <person name="Xu F."/>
            <person name="Jerlstrom-Hultqvist J."/>
            <person name="Einarsson E."/>
            <person name="Astvaldsson A."/>
            <person name="Svard S.G."/>
            <person name="Andersson J.O."/>
        </authorList>
    </citation>
    <scope>NUCLEOTIDE SEQUENCE</scope>
</reference>
<sequence>MQVQERGQLRNLLDLRELPCMLTQLLDQRVWELLLVRAGVRDQSLNLRSNPIFAGRGWHMLPIRIRLQGWLLLPRRGQVFCKMPKVQ</sequence>
<accession>V6LQ07</accession>
<evidence type="ECO:0000313" key="1">
    <source>
        <dbReference type="EMBL" id="EST46752.1"/>
    </source>
</evidence>
<gene>
    <name evidence="1" type="ORF">SS50377_13210</name>
</gene>
<name>V6LQ07_9EUKA</name>